<keyword evidence="7" id="KW-1185">Reference proteome</keyword>
<dbReference type="EMBL" id="FNQN01000007">
    <property type="protein sequence ID" value="SEA54780.1"/>
    <property type="molecule type" value="Genomic_DNA"/>
</dbReference>
<dbReference type="STRING" id="37625.SAMN05660420_02406"/>
<evidence type="ECO:0000256" key="4">
    <source>
        <dbReference type="SAM" id="MobiDB-lite"/>
    </source>
</evidence>
<sequence length="588" mass="63002">MMKKLLLADDSITIQKVVGIIFSTEEYQLEMTDNGDSAFRKALEESPDLVLADISMPGKDGFELCRAIKSEPKLANTSVLLLPGAFDHFDEVKAGEVCADGWLTKPFESQALLDKVSQLLEAEPVRMAGIAPAPVEDAKEQDNIEIQDQGDVNESILGLDAVEELGATAAGVAEESPDDIWDTVSFAEEDLQSPEAPIGSDTEEEVSFAADVMAPEVAAEASIEANEEVAFPATATDADIHEDPVVQQESSFIEEPHSEPAFGTDLGVQPEAVTDVVSEEPLEDFEAVDFSVYNEPEVDPQVAVAGGAEELSSSPAEEDSQQEDPLAVEAVRDNAGADAFASVETEAAPVDLAADDIVDQGFETAAVTDEPVAFTAEPKSEDPYLGEEFEPLELADDLADEDTGIIELQEEELDSALADEEEPFVAEVSSDNSSEEDILDLQEDEIVADEVVVSEVCVAEEVEPPIAEVPDVEQVAELEDAVEVVEEEGFYFDAAADDQSDVAVTADVVSAVAANNLAPEAEVSATEHIEQQLRELSEEELKAVVAQVAGPMIEKIASEMVEKIAWEVVPDLAEAMIKEEIRKIKAGE</sequence>
<evidence type="ECO:0000256" key="3">
    <source>
        <dbReference type="PROSITE-ProRule" id="PRU00169"/>
    </source>
</evidence>
<keyword evidence="2" id="KW-0902">Two-component regulatory system</keyword>
<dbReference type="Proteomes" id="UP000199409">
    <property type="component" value="Unassembled WGS sequence"/>
</dbReference>
<gene>
    <name evidence="6" type="ORF">SAMN05660420_02406</name>
</gene>
<feature type="modified residue" description="4-aspartylphosphate" evidence="3">
    <location>
        <position position="53"/>
    </location>
</feature>
<feature type="domain" description="Response regulatory" evidence="5">
    <location>
        <begin position="4"/>
        <end position="120"/>
    </location>
</feature>
<dbReference type="SUPFAM" id="SSF52172">
    <property type="entry name" value="CheY-like"/>
    <property type="match status" value="1"/>
</dbReference>
<evidence type="ECO:0000256" key="2">
    <source>
        <dbReference type="ARBA" id="ARBA00023012"/>
    </source>
</evidence>
<evidence type="ECO:0000256" key="1">
    <source>
        <dbReference type="ARBA" id="ARBA00022553"/>
    </source>
</evidence>
<keyword evidence="1 3" id="KW-0597">Phosphoprotein</keyword>
<dbReference type="InterPro" id="IPR001789">
    <property type="entry name" value="Sig_transdc_resp-reg_receiver"/>
</dbReference>
<dbReference type="InterPro" id="IPR011006">
    <property type="entry name" value="CheY-like_superfamily"/>
</dbReference>
<name>A0A1H4C364_9BACT</name>
<dbReference type="PANTHER" id="PTHR44591:SF14">
    <property type="entry name" value="PROTEIN PILG"/>
    <property type="match status" value="1"/>
</dbReference>
<dbReference type="RefSeq" id="WP_092348794.1">
    <property type="nucleotide sequence ID" value="NZ_FNQN01000007.1"/>
</dbReference>
<evidence type="ECO:0000313" key="6">
    <source>
        <dbReference type="EMBL" id="SEA54780.1"/>
    </source>
</evidence>
<dbReference type="GO" id="GO:0000160">
    <property type="term" value="P:phosphorelay signal transduction system"/>
    <property type="evidence" value="ECO:0007669"/>
    <property type="project" value="UniProtKB-KW"/>
</dbReference>
<accession>A0A1H4C364</accession>
<keyword evidence="6" id="KW-0238">DNA-binding</keyword>
<dbReference type="PROSITE" id="PS50110">
    <property type="entry name" value="RESPONSE_REGULATORY"/>
    <property type="match status" value="1"/>
</dbReference>
<dbReference type="OrthoDB" id="9780312at2"/>
<organism evidence="6 7">
    <name type="scientific">Desulfuromusa kysingii</name>
    <dbReference type="NCBI Taxonomy" id="37625"/>
    <lineage>
        <taxon>Bacteria</taxon>
        <taxon>Pseudomonadati</taxon>
        <taxon>Thermodesulfobacteriota</taxon>
        <taxon>Desulfuromonadia</taxon>
        <taxon>Desulfuromonadales</taxon>
        <taxon>Geopsychrobacteraceae</taxon>
        <taxon>Desulfuromusa</taxon>
    </lineage>
</organism>
<dbReference type="InterPro" id="IPR050595">
    <property type="entry name" value="Bact_response_regulator"/>
</dbReference>
<dbReference type="SMART" id="SM00448">
    <property type="entry name" value="REC"/>
    <property type="match status" value="1"/>
</dbReference>
<proteinExistence type="predicted"/>
<dbReference type="AlphaFoldDB" id="A0A1H4C364"/>
<dbReference type="PANTHER" id="PTHR44591">
    <property type="entry name" value="STRESS RESPONSE REGULATOR PROTEIN 1"/>
    <property type="match status" value="1"/>
</dbReference>
<feature type="region of interest" description="Disordered" evidence="4">
    <location>
        <begin position="304"/>
        <end position="325"/>
    </location>
</feature>
<reference evidence="6 7" key="1">
    <citation type="submission" date="2016-10" db="EMBL/GenBank/DDBJ databases">
        <authorList>
            <person name="de Groot N.N."/>
        </authorList>
    </citation>
    <scope>NUCLEOTIDE SEQUENCE [LARGE SCALE GENOMIC DNA]</scope>
    <source>
        <strain evidence="6 7">DSM 7343</strain>
    </source>
</reference>
<evidence type="ECO:0000313" key="7">
    <source>
        <dbReference type="Proteomes" id="UP000199409"/>
    </source>
</evidence>
<dbReference type="GO" id="GO:0003677">
    <property type="term" value="F:DNA binding"/>
    <property type="evidence" value="ECO:0007669"/>
    <property type="project" value="UniProtKB-KW"/>
</dbReference>
<dbReference type="Gene3D" id="3.40.50.2300">
    <property type="match status" value="1"/>
</dbReference>
<evidence type="ECO:0000259" key="5">
    <source>
        <dbReference type="PROSITE" id="PS50110"/>
    </source>
</evidence>
<protein>
    <submittedName>
        <fullName evidence="6">Response regulators consisting of a CheY-like receiver domain and a winged-helix DNA-binding domain</fullName>
    </submittedName>
</protein>
<dbReference type="Pfam" id="PF00072">
    <property type="entry name" value="Response_reg"/>
    <property type="match status" value="1"/>
</dbReference>